<keyword evidence="3" id="KW-0012">Acyltransferase</keyword>
<dbReference type="InterPro" id="IPR002656">
    <property type="entry name" value="Acyl_transf_3_dom"/>
</dbReference>
<protein>
    <submittedName>
        <fullName evidence="3">Acyltransferase</fullName>
    </submittedName>
</protein>
<feature type="transmembrane region" description="Helical" evidence="1">
    <location>
        <begin position="20"/>
        <end position="39"/>
    </location>
</feature>
<feature type="transmembrane region" description="Helical" evidence="1">
    <location>
        <begin position="249"/>
        <end position="272"/>
    </location>
</feature>
<keyword evidence="3" id="KW-0808">Transferase</keyword>
<feature type="transmembrane region" description="Helical" evidence="1">
    <location>
        <begin position="323"/>
        <end position="345"/>
    </location>
</feature>
<keyword evidence="1" id="KW-0812">Transmembrane</keyword>
<evidence type="ECO:0000313" key="4">
    <source>
        <dbReference type="Proteomes" id="UP001464891"/>
    </source>
</evidence>
<dbReference type="Proteomes" id="UP001464891">
    <property type="component" value="Unassembled WGS sequence"/>
</dbReference>
<organism evidence="3 4">
    <name type="scientific">Trichocoleus desertorum GB2-A4</name>
    <dbReference type="NCBI Taxonomy" id="2933944"/>
    <lineage>
        <taxon>Bacteria</taxon>
        <taxon>Bacillati</taxon>
        <taxon>Cyanobacteriota</taxon>
        <taxon>Cyanophyceae</taxon>
        <taxon>Leptolyngbyales</taxon>
        <taxon>Trichocoleusaceae</taxon>
        <taxon>Trichocoleus</taxon>
    </lineage>
</organism>
<sequence>MRNLSQVFESKKNSLGFLRFLFAALVVFSHSFVLGGFGSERIFKVFQGSYGELAVDCFFIISGFLITRSYIRSVSISRFLWHRFLRIFPGFWVCLLITILFFAPIVYLATHGNLNNYFQSKIDNPINYIKVNFLLRMNQYGVAGLLNNIPFPSAFNGSLWTLIYEFKCYLAIGILGRLHILKSARVFVIGIFIFLWGGYTLESLIPGTGAKFSNLLADKEGLRMMMYFFSGSVLFLYSKDIIFSTRIFIFSAVLTLISIICGIHQPIFALLLGPSLSYVIFWLACELPFSHFDRYGDFSYGLYIYAFPIQQILAFFKVNKYGFSVYFLLSLGLTTLLAIPSYRWIEKPSLNLRDFKISSLFNTKLIRPLTKL</sequence>
<feature type="transmembrane region" description="Helical" evidence="1">
    <location>
        <begin position="221"/>
        <end position="237"/>
    </location>
</feature>
<dbReference type="EMBL" id="JAMPKM010000001">
    <property type="protein sequence ID" value="MEP0816044.1"/>
    <property type="molecule type" value="Genomic_DNA"/>
</dbReference>
<dbReference type="PANTHER" id="PTHR23028:SF53">
    <property type="entry name" value="ACYL_TRANSF_3 DOMAIN-CONTAINING PROTEIN"/>
    <property type="match status" value="1"/>
</dbReference>
<evidence type="ECO:0000313" key="3">
    <source>
        <dbReference type="EMBL" id="MEP0816044.1"/>
    </source>
</evidence>
<reference evidence="3 4" key="1">
    <citation type="submission" date="2022-04" db="EMBL/GenBank/DDBJ databases">
        <title>Positive selection, recombination, and allopatry shape intraspecific diversity of widespread and dominant cyanobacteria.</title>
        <authorList>
            <person name="Wei J."/>
            <person name="Shu W."/>
            <person name="Hu C."/>
        </authorList>
    </citation>
    <scope>NUCLEOTIDE SEQUENCE [LARGE SCALE GENOMIC DNA]</scope>
    <source>
        <strain evidence="3 4">GB2-A4</strain>
    </source>
</reference>
<feature type="domain" description="Acyltransferase 3" evidence="2">
    <location>
        <begin position="14"/>
        <end position="342"/>
    </location>
</feature>
<dbReference type="PANTHER" id="PTHR23028">
    <property type="entry name" value="ACETYLTRANSFERASE"/>
    <property type="match status" value="1"/>
</dbReference>
<keyword evidence="1" id="KW-0472">Membrane</keyword>
<dbReference type="InterPro" id="IPR050879">
    <property type="entry name" value="Acyltransferase_3"/>
</dbReference>
<feature type="transmembrane region" description="Helical" evidence="1">
    <location>
        <begin position="87"/>
        <end position="109"/>
    </location>
</feature>
<comment type="caution">
    <text evidence="3">The sequence shown here is derived from an EMBL/GenBank/DDBJ whole genome shotgun (WGS) entry which is preliminary data.</text>
</comment>
<keyword evidence="1" id="KW-1133">Transmembrane helix</keyword>
<gene>
    <name evidence="3" type="ORF">NC998_02925</name>
</gene>
<proteinExistence type="predicted"/>
<accession>A0ABV0J2P3</accession>
<name>A0ABV0J2P3_9CYAN</name>
<dbReference type="Pfam" id="PF01757">
    <property type="entry name" value="Acyl_transf_3"/>
    <property type="match status" value="1"/>
</dbReference>
<keyword evidence="4" id="KW-1185">Reference proteome</keyword>
<feature type="transmembrane region" description="Helical" evidence="1">
    <location>
        <begin position="298"/>
        <end position="316"/>
    </location>
</feature>
<evidence type="ECO:0000259" key="2">
    <source>
        <dbReference type="Pfam" id="PF01757"/>
    </source>
</evidence>
<evidence type="ECO:0000256" key="1">
    <source>
        <dbReference type="SAM" id="Phobius"/>
    </source>
</evidence>
<feature type="transmembrane region" description="Helical" evidence="1">
    <location>
        <begin position="45"/>
        <end position="66"/>
    </location>
</feature>
<dbReference type="GO" id="GO:0016746">
    <property type="term" value="F:acyltransferase activity"/>
    <property type="evidence" value="ECO:0007669"/>
    <property type="project" value="UniProtKB-KW"/>
</dbReference>
<feature type="transmembrane region" description="Helical" evidence="1">
    <location>
        <begin position="183"/>
        <end position="201"/>
    </location>
</feature>
<dbReference type="RefSeq" id="WP_190431720.1">
    <property type="nucleotide sequence ID" value="NZ_JAMPKM010000001.1"/>
</dbReference>